<dbReference type="SUPFAM" id="SSF53474">
    <property type="entry name" value="alpha/beta-Hydrolases"/>
    <property type="match status" value="1"/>
</dbReference>
<dbReference type="InterPro" id="IPR010315">
    <property type="entry name" value="DUF915_hydro-like"/>
</dbReference>
<dbReference type="Proteomes" id="UP000824013">
    <property type="component" value="Unassembled WGS sequence"/>
</dbReference>
<sequence length="283" mass="31679">MNKKKITLSTAVAIVLVILGVFTYSSHVQAAKSKKYVQESIPTLFFHGYGSSFRAETQMTGASKKAGVTKTIVRVNVSPNGYAKIIGSIPKKAKNPIVEVNYDNSKMTNYHTAGLWAKNVIEALQKDYKFKKVNFVGHSMGNMAINYYILDNYNNKKLPKVNKVVDIAGHFDGIIDVDDEPGDITLAKNGKPTPMNQFYRELLKLREVYPTNTRVLNIFGDKNDGTHSDGAVSNASSQSLRYLVSGRAKSYREKKIVGKMAQHSKLHENKQVDKILINFLWKK</sequence>
<evidence type="ECO:0000313" key="1">
    <source>
        <dbReference type="EMBL" id="HIY91623.1"/>
    </source>
</evidence>
<dbReference type="Pfam" id="PF06028">
    <property type="entry name" value="DUF915"/>
    <property type="match status" value="1"/>
</dbReference>
<name>A0A9D2CN38_9LACO</name>
<reference evidence="1" key="1">
    <citation type="journal article" date="2021" name="PeerJ">
        <title>Extensive microbial diversity within the chicken gut microbiome revealed by metagenomics and culture.</title>
        <authorList>
            <person name="Gilroy R."/>
            <person name="Ravi A."/>
            <person name="Getino M."/>
            <person name="Pursley I."/>
            <person name="Horton D.L."/>
            <person name="Alikhan N.F."/>
            <person name="Baker D."/>
            <person name="Gharbi K."/>
            <person name="Hall N."/>
            <person name="Watson M."/>
            <person name="Adriaenssens E.M."/>
            <person name="Foster-Nyarko E."/>
            <person name="Jarju S."/>
            <person name="Secka A."/>
            <person name="Antonio M."/>
            <person name="Oren A."/>
            <person name="Chaudhuri R.R."/>
            <person name="La Ragione R."/>
            <person name="Hildebrand F."/>
            <person name="Pallen M.J."/>
        </authorList>
    </citation>
    <scope>NUCLEOTIDE SEQUENCE</scope>
    <source>
        <strain evidence="1">3204</strain>
    </source>
</reference>
<dbReference type="GO" id="GO:0016787">
    <property type="term" value="F:hydrolase activity"/>
    <property type="evidence" value="ECO:0007669"/>
    <property type="project" value="UniProtKB-KW"/>
</dbReference>
<comment type="caution">
    <text evidence="1">The sequence shown here is derived from an EMBL/GenBank/DDBJ whole genome shotgun (WGS) entry which is preliminary data.</text>
</comment>
<protein>
    <submittedName>
        <fullName evidence="1">Alpha/beta hydrolase</fullName>
    </submittedName>
</protein>
<accession>A0A9D2CN38</accession>
<dbReference type="Gene3D" id="3.40.50.1820">
    <property type="entry name" value="alpha/beta hydrolase"/>
    <property type="match status" value="1"/>
</dbReference>
<dbReference type="EMBL" id="DXCM01000017">
    <property type="protein sequence ID" value="HIY91623.1"/>
    <property type="molecule type" value="Genomic_DNA"/>
</dbReference>
<evidence type="ECO:0000313" key="2">
    <source>
        <dbReference type="Proteomes" id="UP000824013"/>
    </source>
</evidence>
<organism evidence="1 2">
    <name type="scientific">Candidatus Companilactobacillus pullicola</name>
    <dbReference type="NCBI Taxonomy" id="2838523"/>
    <lineage>
        <taxon>Bacteria</taxon>
        <taxon>Bacillati</taxon>
        <taxon>Bacillota</taxon>
        <taxon>Bacilli</taxon>
        <taxon>Lactobacillales</taxon>
        <taxon>Lactobacillaceae</taxon>
        <taxon>Companilactobacillus</taxon>
    </lineage>
</organism>
<gene>
    <name evidence="1" type="ORF">H9820_01610</name>
</gene>
<proteinExistence type="predicted"/>
<keyword evidence="1" id="KW-0378">Hydrolase</keyword>
<dbReference type="InterPro" id="IPR029058">
    <property type="entry name" value="AB_hydrolase_fold"/>
</dbReference>
<dbReference type="AlphaFoldDB" id="A0A9D2CN38"/>
<reference evidence="1" key="2">
    <citation type="submission" date="2021-04" db="EMBL/GenBank/DDBJ databases">
        <authorList>
            <person name="Gilroy R."/>
        </authorList>
    </citation>
    <scope>NUCLEOTIDE SEQUENCE</scope>
    <source>
        <strain evidence="1">3204</strain>
    </source>
</reference>